<dbReference type="AlphaFoldDB" id="A0A1W0A0I9"/>
<reference evidence="8 9" key="1">
    <citation type="journal article" date="2014" name="Genome Biol. Evol.">
        <title>The secreted proteins of Achlya hypogyna and Thraustotheca clavata identify the ancestral oomycete secretome and reveal gene acquisitions by horizontal gene transfer.</title>
        <authorList>
            <person name="Misner I."/>
            <person name="Blouin N."/>
            <person name="Leonard G."/>
            <person name="Richards T.A."/>
            <person name="Lane C.E."/>
        </authorList>
    </citation>
    <scope>NUCLEOTIDE SEQUENCE [LARGE SCALE GENOMIC DNA]</scope>
    <source>
        <strain evidence="8 9">ATCC 34112</strain>
    </source>
</reference>
<evidence type="ECO:0000256" key="6">
    <source>
        <dbReference type="RuleBase" id="RU000461"/>
    </source>
</evidence>
<dbReference type="Proteomes" id="UP000243217">
    <property type="component" value="Unassembled WGS sequence"/>
</dbReference>
<dbReference type="PRINTS" id="PR00385">
    <property type="entry name" value="P450"/>
</dbReference>
<evidence type="ECO:0000256" key="5">
    <source>
        <dbReference type="PIRSR" id="PIRSR602401-1"/>
    </source>
</evidence>
<evidence type="ECO:0000256" key="1">
    <source>
        <dbReference type="ARBA" id="ARBA00010617"/>
    </source>
</evidence>
<evidence type="ECO:0000256" key="3">
    <source>
        <dbReference type="ARBA" id="ARBA00023002"/>
    </source>
</evidence>
<keyword evidence="6" id="KW-0503">Monooxygenase</keyword>
<dbReference type="OrthoDB" id="1470350at2759"/>
<keyword evidence="3 6" id="KW-0560">Oxidoreductase</keyword>
<keyword evidence="2 5" id="KW-0479">Metal-binding</keyword>
<name>A0A1W0A0I9_9STRA</name>
<dbReference type="GO" id="GO:0005506">
    <property type="term" value="F:iron ion binding"/>
    <property type="evidence" value="ECO:0007669"/>
    <property type="project" value="InterPro"/>
</dbReference>
<dbReference type="InterPro" id="IPR017972">
    <property type="entry name" value="Cyt_P450_CS"/>
</dbReference>
<dbReference type="PROSITE" id="PS00086">
    <property type="entry name" value="CYTOCHROME_P450"/>
    <property type="match status" value="1"/>
</dbReference>
<dbReference type="GO" id="GO:0006629">
    <property type="term" value="P:lipid metabolic process"/>
    <property type="evidence" value="ECO:0007669"/>
    <property type="project" value="UniProtKB-ARBA"/>
</dbReference>
<dbReference type="GO" id="GO:0004497">
    <property type="term" value="F:monooxygenase activity"/>
    <property type="evidence" value="ECO:0007669"/>
    <property type="project" value="UniProtKB-KW"/>
</dbReference>
<dbReference type="InterPro" id="IPR002401">
    <property type="entry name" value="Cyt_P450_E_grp-I"/>
</dbReference>
<evidence type="ECO:0000256" key="7">
    <source>
        <dbReference type="SAM" id="Phobius"/>
    </source>
</evidence>
<keyword evidence="9" id="KW-1185">Reference proteome</keyword>
<sequence length="494" mass="56812">MIEHVIVLVAICIYAMSRFFYSEWFMQKRVNALGLRALKGPPQRWLIGNLHQVAQNVHLLYDWKLQLTNSYGPTYCLGVDIFSNGSIFTSCPRNVEHILKTNHTNYIKPRMMEEVLTEFLGNSIFNINSNIPSWTFQRKLIASLTSASTLKAWTDEVFTPHLTDLNAILTANIDQVIDLEPLVLTWTTNCVCDMAFGSTMDKATMASLHELMKEAGELMFHRFTHPWYKWFKWCMPSEYRFNQVMHQINDITYNTINKHREAMKTTKYSSKHVLSELLRRQKVARHDVDISDNFIRDMMMTMFLAGRESVGSCVLWVIYCIAKHPDAEATLLTELQCLDTISYDTIMSLPYLDAVIQETLRLFPPAPINMKMAVKDDTLPGGTFVLAGTMVEYSPYVMGRDRTRWENADMFVPERWLQMAQEPNSYEFPVFNAGARSCVGKYVALAQTKIIIATIFKKFTFDLVPQEDDGMPIYGLGLTLFPRGGVHVIPHLRD</sequence>
<keyword evidence="7" id="KW-0812">Transmembrane</keyword>
<organism evidence="8 9">
    <name type="scientific">Thraustotheca clavata</name>
    <dbReference type="NCBI Taxonomy" id="74557"/>
    <lineage>
        <taxon>Eukaryota</taxon>
        <taxon>Sar</taxon>
        <taxon>Stramenopiles</taxon>
        <taxon>Oomycota</taxon>
        <taxon>Saprolegniomycetes</taxon>
        <taxon>Saprolegniales</taxon>
        <taxon>Achlyaceae</taxon>
        <taxon>Thraustotheca</taxon>
    </lineage>
</organism>
<feature type="binding site" description="axial binding residue" evidence="5">
    <location>
        <position position="438"/>
    </location>
    <ligand>
        <name>heme</name>
        <dbReference type="ChEBI" id="CHEBI:30413"/>
    </ligand>
    <ligandPart>
        <name>Fe</name>
        <dbReference type="ChEBI" id="CHEBI:18248"/>
    </ligandPart>
</feature>
<dbReference type="STRING" id="74557.A0A1W0A0I9"/>
<comment type="caution">
    <text evidence="8">The sequence shown here is derived from an EMBL/GenBank/DDBJ whole genome shotgun (WGS) entry which is preliminary data.</text>
</comment>
<dbReference type="GO" id="GO:0016705">
    <property type="term" value="F:oxidoreductase activity, acting on paired donors, with incorporation or reduction of molecular oxygen"/>
    <property type="evidence" value="ECO:0007669"/>
    <property type="project" value="InterPro"/>
</dbReference>
<dbReference type="PRINTS" id="PR00463">
    <property type="entry name" value="EP450I"/>
</dbReference>
<protein>
    <submittedName>
        <fullName evidence="8">Cytochrome P450</fullName>
    </submittedName>
</protein>
<dbReference type="EMBL" id="JNBS01000771">
    <property type="protein sequence ID" value="OQS03778.1"/>
    <property type="molecule type" value="Genomic_DNA"/>
</dbReference>
<keyword evidence="7" id="KW-1133">Transmembrane helix</keyword>
<evidence type="ECO:0000256" key="2">
    <source>
        <dbReference type="ARBA" id="ARBA00022723"/>
    </source>
</evidence>
<dbReference type="PANTHER" id="PTHR24296">
    <property type="entry name" value="CYTOCHROME P450"/>
    <property type="match status" value="1"/>
</dbReference>
<evidence type="ECO:0000313" key="9">
    <source>
        <dbReference type="Proteomes" id="UP000243217"/>
    </source>
</evidence>
<dbReference type="InterPro" id="IPR036396">
    <property type="entry name" value="Cyt_P450_sf"/>
</dbReference>
<dbReference type="GO" id="GO:0020037">
    <property type="term" value="F:heme binding"/>
    <property type="evidence" value="ECO:0007669"/>
    <property type="project" value="InterPro"/>
</dbReference>
<comment type="cofactor">
    <cofactor evidence="5">
        <name>heme</name>
        <dbReference type="ChEBI" id="CHEBI:30413"/>
    </cofactor>
</comment>
<accession>A0A1W0A0I9</accession>
<evidence type="ECO:0000256" key="4">
    <source>
        <dbReference type="ARBA" id="ARBA00023004"/>
    </source>
</evidence>
<evidence type="ECO:0000313" key="8">
    <source>
        <dbReference type="EMBL" id="OQS03778.1"/>
    </source>
</evidence>
<comment type="similarity">
    <text evidence="1 6">Belongs to the cytochrome P450 family.</text>
</comment>
<proteinExistence type="inferred from homology"/>
<keyword evidence="7" id="KW-0472">Membrane</keyword>
<dbReference type="SUPFAM" id="SSF48264">
    <property type="entry name" value="Cytochrome P450"/>
    <property type="match status" value="1"/>
</dbReference>
<gene>
    <name evidence="8" type="ORF">THRCLA_03932</name>
</gene>
<dbReference type="Gene3D" id="1.10.630.10">
    <property type="entry name" value="Cytochrome P450"/>
    <property type="match status" value="1"/>
</dbReference>
<dbReference type="InterPro" id="IPR001128">
    <property type="entry name" value="Cyt_P450"/>
</dbReference>
<keyword evidence="5 6" id="KW-0349">Heme</keyword>
<keyword evidence="4 5" id="KW-0408">Iron</keyword>
<feature type="transmembrane region" description="Helical" evidence="7">
    <location>
        <begin position="6"/>
        <end position="26"/>
    </location>
</feature>
<dbReference type="Pfam" id="PF00067">
    <property type="entry name" value="p450"/>
    <property type="match status" value="1"/>
</dbReference>